<evidence type="ECO:0008006" key="4">
    <source>
        <dbReference type="Google" id="ProtNLM"/>
    </source>
</evidence>
<feature type="compositionally biased region" description="Pro residues" evidence="1">
    <location>
        <begin position="59"/>
        <end position="76"/>
    </location>
</feature>
<keyword evidence="3" id="KW-1185">Reference proteome</keyword>
<proteinExistence type="predicted"/>
<evidence type="ECO:0000256" key="1">
    <source>
        <dbReference type="SAM" id="MobiDB-lite"/>
    </source>
</evidence>
<comment type="caution">
    <text evidence="2">The sequence shown here is derived from an EMBL/GenBank/DDBJ whole genome shotgun (WGS) entry which is preliminary data.</text>
</comment>
<accession>A0ABW5NK43</accession>
<reference evidence="3" key="1">
    <citation type="journal article" date="2019" name="Int. J. Syst. Evol. Microbiol.">
        <title>The Global Catalogue of Microorganisms (GCM) 10K type strain sequencing project: providing services to taxonomists for standard genome sequencing and annotation.</title>
        <authorList>
            <consortium name="The Broad Institute Genomics Platform"/>
            <consortium name="The Broad Institute Genome Sequencing Center for Infectious Disease"/>
            <person name="Wu L."/>
            <person name="Ma J."/>
        </authorList>
    </citation>
    <scope>NUCLEOTIDE SEQUENCE [LARGE SCALE GENOMIC DNA]</scope>
    <source>
        <strain evidence="3">KCTC 42248</strain>
    </source>
</reference>
<name>A0ABW5NK43_9SPHI</name>
<gene>
    <name evidence="2" type="ORF">ACFSQ3_11080</name>
</gene>
<organism evidence="2 3">
    <name type="scientific">Sphingobacterium corticis</name>
    <dbReference type="NCBI Taxonomy" id="1812823"/>
    <lineage>
        <taxon>Bacteria</taxon>
        <taxon>Pseudomonadati</taxon>
        <taxon>Bacteroidota</taxon>
        <taxon>Sphingobacteriia</taxon>
        <taxon>Sphingobacteriales</taxon>
        <taxon>Sphingobacteriaceae</taxon>
        <taxon>Sphingobacterium</taxon>
    </lineage>
</organism>
<feature type="region of interest" description="Disordered" evidence="1">
    <location>
        <begin position="17"/>
        <end position="120"/>
    </location>
</feature>
<dbReference type="RefSeq" id="WP_380869623.1">
    <property type="nucleotide sequence ID" value="NZ_JBHUMA010000006.1"/>
</dbReference>
<evidence type="ECO:0000313" key="3">
    <source>
        <dbReference type="Proteomes" id="UP001597393"/>
    </source>
</evidence>
<protein>
    <recommendedName>
        <fullName evidence="4">Tox-MPTase3 domain-containing protein</fullName>
    </recommendedName>
</protein>
<feature type="compositionally biased region" description="Polar residues" evidence="1">
    <location>
        <begin position="17"/>
        <end position="35"/>
    </location>
</feature>
<dbReference type="EMBL" id="JBHUMA010000006">
    <property type="protein sequence ID" value="MFD2599496.1"/>
    <property type="molecule type" value="Genomic_DNA"/>
</dbReference>
<evidence type="ECO:0000313" key="2">
    <source>
        <dbReference type="EMBL" id="MFD2599496.1"/>
    </source>
</evidence>
<sequence>MEGLYIFETKKLRIANSTGTQNLKQISSTKKSSIGDSRRANNGNDPDDPDWQIDIDEIPIPPPTAPTPFPDPPDPPSSGGGGGNCCGSGGGGLGPGHYQPDPYAPVEPDYGENPTEPESPEEYYEIKDSLQAYPCANAILTYMKQSESKIGLALNKSFGGGQKKINIAFVPRTFSDINYDAMILPSTTIYDRTVALSTFMLNNSSKEYLLVTMYHEFWHGIFGVGKT</sequence>
<feature type="compositionally biased region" description="Gly residues" evidence="1">
    <location>
        <begin position="78"/>
        <end position="95"/>
    </location>
</feature>
<dbReference type="Proteomes" id="UP001597393">
    <property type="component" value="Unassembled WGS sequence"/>
</dbReference>
<feature type="compositionally biased region" description="Acidic residues" evidence="1">
    <location>
        <begin position="45"/>
        <end position="57"/>
    </location>
</feature>